<evidence type="ECO:0000259" key="7">
    <source>
        <dbReference type="Pfam" id="PF04545"/>
    </source>
</evidence>
<keyword evidence="3" id="KW-0731">Sigma factor</keyword>
<evidence type="ECO:0000256" key="1">
    <source>
        <dbReference type="ARBA" id="ARBA00010641"/>
    </source>
</evidence>
<evidence type="ECO:0000259" key="6">
    <source>
        <dbReference type="Pfam" id="PF04542"/>
    </source>
</evidence>
<dbReference type="PANTHER" id="PTHR43133">
    <property type="entry name" value="RNA POLYMERASE ECF-TYPE SIGMA FACTO"/>
    <property type="match status" value="1"/>
</dbReference>
<dbReference type="GO" id="GO:0003677">
    <property type="term" value="F:DNA binding"/>
    <property type="evidence" value="ECO:0007669"/>
    <property type="project" value="UniProtKB-KW"/>
</dbReference>
<evidence type="ECO:0000313" key="8">
    <source>
        <dbReference type="EMBL" id="QDG49473.1"/>
    </source>
</evidence>
<evidence type="ECO:0000256" key="5">
    <source>
        <dbReference type="ARBA" id="ARBA00023163"/>
    </source>
</evidence>
<sequence>MAIDTKDYYERYGPMVLRRCRALLRNEDDALDAMQETFVKVLENEERLSDDAPSSLLYRMATNVCLNRIRAASRRPEVAANELVYEIAQLGDAGGRTEARNFLHRIFRREKASTRQIAALYWLEDRTYQEVADEVGMSVSGVRKRLRQLRQSLERQGLELRG</sequence>
<feature type="domain" description="RNA polymerase sigma-70 region 2" evidence="6">
    <location>
        <begin position="9"/>
        <end position="75"/>
    </location>
</feature>
<dbReference type="Gene3D" id="1.10.1740.10">
    <property type="match status" value="1"/>
</dbReference>
<evidence type="ECO:0000256" key="3">
    <source>
        <dbReference type="ARBA" id="ARBA00023082"/>
    </source>
</evidence>
<dbReference type="InterPro" id="IPR036388">
    <property type="entry name" value="WH-like_DNA-bd_sf"/>
</dbReference>
<dbReference type="Pfam" id="PF04542">
    <property type="entry name" value="Sigma70_r2"/>
    <property type="match status" value="1"/>
</dbReference>
<dbReference type="GO" id="GO:0016987">
    <property type="term" value="F:sigma factor activity"/>
    <property type="evidence" value="ECO:0007669"/>
    <property type="project" value="UniProtKB-KW"/>
</dbReference>
<dbReference type="InterPro" id="IPR007627">
    <property type="entry name" value="RNA_pol_sigma70_r2"/>
</dbReference>
<name>A0A4Y6PMM5_PERCE</name>
<dbReference type="NCBIfam" id="TIGR02937">
    <property type="entry name" value="sigma70-ECF"/>
    <property type="match status" value="1"/>
</dbReference>
<keyword evidence="2" id="KW-0805">Transcription regulation</keyword>
<comment type="similarity">
    <text evidence="1">Belongs to the sigma-70 factor family. ECF subfamily.</text>
</comment>
<dbReference type="InterPro" id="IPR013325">
    <property type="entry name" value="RNA_pol_sigma_r2"/>
</dbReference>
<dbReference type="InterPro" id="IPR039425">
    <property type="entry name" value="RNA_pol_sigma-70-like"/>
</dbReference>
<proteinExistence type="inferred from homology"/>
<evidence type="ECO:0000256" key="4">
    <source>
        <dbReference type="ARBA" id="ARBA00023125"/>
    </source>
</evidence>
<keyword evidence="9" id="KW-1185">Reference proteome</keyword>
<dbReference type="Gene3D" id="1.10.10.10">
    <property type="entry name" value="Winged helix-like DNA-binding domain superfamily/Winged helix DNA-binding domain"/>
    <property type="match status" value="1"/>
</dbReference>
<dbReference type="Pfam" id="PF04545">
    <property type="entry name" value="Sigma70_r4"/>
    <property type="match status" value="1"/>
</dbReference>
<organism evidence="8 9">
    <name type="scientific">Persicimonas caeni</name>
    <dbReference type="NCBI Taxonomy" id="2292766"/>
    <lineage>
        <taxon>Bacteria</taxon>
        <taxon>Deltaproteobacteria</taxon>
        <taxon>Bradymonadales</taxon>
        <taxon>Bradymonadaceae</taxon>
        <taxon>Persicimonas</taxon>
    </lineage>
</organism>
<dbReference type="InterPro" id="IPR013324">
    <property type="entry name" value="RNA_pol_sigma_r3/r4-like"/>
</dbReference>
<dbReference type="SUPFAM" id="SSF88659">
    <property type="entry name" value="Sigma3 and sigma4 domains of RNA polymerase sigma factors"/>
    <property type="match status" value="1"/>
</dbReference>
<feature type="domain" description="RNA polymerase sigma-70 region 4" evidence="7">
    <location>
        <begin position="115"/>
        <end position="152"/>
    </location>
</feature>
<keyword evidence="5" id="KW-0804">Transcription</keyword>
<dbReference type="AlphaFoldDB" id="A0A4Y6PMM5"/>
<dbReference type="Proteomes" id="UP000315995">
    <property type="component" value="Chromosome"/>
</dbReference>
<evidence type="ECO:0000256" key="2">
    <source>
        <dbReference type="ARBA" id="ARBA00023015"/>
    </source>
</evidence>
<accession>A0A5B8XZ52</accession>
<dbReference type="SUPFAM" id="SSF88946">
    <property type="entry name" value="Sigma2 domain of RNA polymerase sigma factors"/>
    <property type="match status" value="1"/>
</dbReference>
<accession>A0A4Y6PMM5</accession>
<protein>
    <submittedName>
        <fullName evidence="8">Sigma-70 family RNA polymerase sigma factor</fullName>
    </submittedName>
</protein>
<dbReference type="OrthoDB" id="9803203at2"/>
<keyword evidence="4" id="KW-0238">DNA-binding</keyword>
<reference evidence="8 9" key="1">
    <citation type="submission" date="2019-06" db="EMBL/GenBank/DDBJ databases">
        <title>Persicimonas caeni gen. nov., sp. nov., a predatory bacterium isolated from solar saltern.</title>
        <authorList>
            <person name="Wang S."/>
        </authorList>
    </citation>
    <scope>NUCLEOTIDE SEQUENCE [LARGE SCALE GENOMIC DNA]</scope>
    <source>
        <strain evidence="8 9">YN101</strain>
    </source>
</reference>
<dbReference type="RefSeq" id="WP_141195970.1">
    <property type="nucleotide sequence ID" value="NZ_CP041186.1"/>
</dbReference>
<dbReference type="PANTHER" id="PTHR43133:SF8">
    <property type="entry name" value="RNA POLYMERASE SIGMA FACTOR HI_1459-RELATED"/>
    <property type="match status" value="1"/>
</dbReference>
<gene>
    <name evidence="8" type="ORF">FIV42_01575</name>
</gene>
<dbReference type="InterPro" id="IPR007630">
    <property type="entry name" value="RNA_pol_sigma70_r4"/>
</dbReference>
<dbReference type="InterPro" id="IPR014284">
    <property type="entry name" value="RNA_pol_sigma-70_dom"/>
</dbReference>
<dbReference type="GO" id="GO:0006352">
    <property type="term" value="P:DNA-templated transcription initiation"/>
    <property type="evidence" value="ECO:0007669"/>
    <property type="project" value="InterPro"/>
</dbReference>
<evidence type="ECO:0000313" key="9">
    <source>
        <dbReference type="Proteomes" id="UP000315995"/>
    </source>
</evidence>
<dbReference type="EMBL" id="CP041186">
    <property type="protein sequence ID" value="QDG49473.1"/>
    <property type="molecule type" value="Genomic_DNA"/>
</dbReference>